<dbReference type="GO" id="GO:0004252">
    <property type="term" value="F:serine-type endopeptidase activity"/>
    <property type="evidence" value="ECO:0007669"/>
    <property type="project" value="InterPro"/>
</dbReference>
<feature type="signal peptide" evidence="3">
    <location>
        <begin position="1"/>
        <end position="24"/>
    </location>
</feature>
<keyword evidence="2" id="KW-0378">Hydrolase</keyword>
<protein>
    <submittedName>
        <fullName evidence="4">Serine protease, DegP/HtrA, do-like protein</fullName>
    </submittedName>
</protein>
<dbReference type="PRINTS" id="PR00834">
    <property type="entry name" value="PROTEASES2C"/>
</dbReference>
<dbReference type="InterPro" id="IPR051201">
    <property type="entry name" value="Chloro_Bact_Ser_Proteases"/>
</dbReference>
<evidence type="ECO:0000256" key="1">
    <source>
        <dbReference type="ARBA" id="ARBA00022670"/>
    </source>
</evidence>
<organism evidence="4 5">
    <name type="scientific">Sandaracinus amylolyticus</name>
    <dbReference type="NCBI Taxonomy" id="927083"/>
    <lineage>
        <taxon>Bacteria</taxon>
        <taxon>Pseudomonadati</taxon>
        <taxon>Myxococcota</taxon>
        <taxon>Polyangia</taxon>
        <taxon>Polyangiales</taxon>
        <taxon>Sandaracinaceae</taxon>
        <taxon>Sandaracinus</taxon>
    </lineage>
</organism>
<dbReference type="InterPro" id="IPR009003">
    <property type="entry name" value="Peptidase_S1_PA"/>
</dbReference>
<accession>A0A0F6W7W3</accession>
<dbReference type="Gene3D" id="2.40.10.120">
    <property type="match status" value="1"/>
</dbReference>
<dbReference type="KEGG" id="samy:DB32_006695"/>
<evidence type="ECO:0000256" key="3">
    <source>
        <dbReference type="SAM" id="SignalP"/>
    </source>
</evidence>
<dbReference type="GO" id="GO:0030246">
    <property type="term" value="F:carbohydrate binding"/>
    <property type="evidence" value="ECO:0007669"/>
    <property type="project" value="InterPro"/>
</dbReference>
<dbReference type="Proteomes" id="UP000034883">
    <property type="component" value="Chromosome"/>
</dbReference>
<dbReference type="SUPFAM" id="SSF50494">
    <property type="entry name" value="Trypsin-like serine proteases"/>
    <property type="match status" value="1"/>
</dbReference>
<dbReference type="PANTHER" id="PTHR43343:SF3">
    <property type="entry name" value="PROTEASE DO-LIKE 8, CHLOROPLASTIC"/>
    <property type="match status" value="1"/>
</dbReference>
<name>A0A0F6W7W3_9BACT</name>
<evidence type="ECO:0000313" key="5">
    <source>
        <dbReference type="Proteomes" id="UP000034883"/>
    </source>
</evidence>
<keyword evidence="5" id="KW-1185">Reference proteome</keyword>
<reference evidence="4 5" key="1">
    <citation type="submission" date="2015-03" db="EMBL/GenBank/DDBJ databases">
        <title>Genome assembly of Sandaracinus amylolyticus DSM 53668.</title>
        <authorList>
            <person name="Sharma G."/>
            <person name="Subramanian S."/>
        </authorList>
    </citation>
    <scope>NUCLEOTIDE SEQUENCE [LARGE SCALE GENOMIC DNA]</scope>
    <source>
        <strain evidence="4 5">DSM 53668</strain>
    </source>
</reference>
<dbReference type="STRING" id="927083.DB32_006695"/>
<dbReference type="SUPFAM" id="SSF49452">
    <property type="entry name" value="Starch-binding domain-like"/>
    <property type="match status" value="1"/>
</dbReference>
<dbReference type="RefSeq" id="WP_053236582.1">
    <property type="nucleotide sequence ID" value="NZ_CP011125.1"/>
</dbReference>
<dbReference type="OrthoDB" id="9758917at2"/>
<dbReference type="Pfam" id="PF13365">
    <property type="entry name" value="Trypsin_2"/>
    <property type="match status" value="1"/>
</dbReference>
<evidence type="ECO:0000256" key="2">
    <source>
        <dbReference type="ARBA" id="ARBA00022801"/>
    </source>
</evidence>
<dbReference type="AlphaFoldDB" id="A0A0F6W7W3"/>
<feature type="chain" id="PRO_5002511821" evidence="3">
    <location>
        <begin position="25"/>
        <end position="505"/>
    </location>
</feature>
<dbReference type="GO" id="GO:0006508">
    <property type="term" value="P:proteolysis"/>
    <property type="evidence" value="ECO:0007669"/>
    <property type="project" value="UniProtKB-KW"/>
</dbReference>
<dbReference type="InterPro" id="IPR001940">
    <property type="entry name" value="Peptidase_S1C"/>
</dbReference>
<proteinExistence type="predicted"/>
<gene>
    <name evidence="4" type="ORF">DB32_006695</name>
</gene>
<dbReference type="PANTHER" id="PTHR43343">
    <property type="entry name" value="PEPTIDASE S12"/>
    <property type="match status" value="1"/>
</dbReference>
<sequence length="505" mass="53256">MRSASIAALALLALQLVSTSPARAQDLSDEVTERAVRAAVRIQVDLPGGSSTGSGTLIDPRGYVLTNFHVVGFVRHGSGGAPGQLLGDGQHVQIATVNSDRDTARTRWIGRVVRADVRLDLALVRIVAQADGSPVPEGTTFPSMEMAPTTGLRPGASLWCFGFPLGVRTINVTGGHITGFQMNTRGEVAWIRSDAEFNPGNSGGMLVDRAGRIVAVPTAVVSGSDTLEPIEVARPVERVPSEWREALARGPIEDVRIGGLLALTAGLEHTDESVGDGAALDAPEVHYYTLPPDRPLQITVAPRFPIGLIAPNGRPLREAEGALAVLPTDPPGSLLAVLVPRADDGSTVQLRVRLERPVAQPYAGAQPYGAQPYSGVLQPRVGAQPYGAPQPQVMPPGSVMVRGRMVDARSGMPVQGMVLIGQPGVDLQQHVALFLAGRLTDAQFQSRLVASARTDANGFYELRGVPRGSYPGAGMSTGYRPATLTLTIRPSDALVIDVNPIQMSR</sequence>
<dbReference type="EMBL" id="CP011125">
    <property type="protein sequence ID" value="AKF09546.1"/>
    <property type="molecule type" value="Genomic_DNA"/>
</dbReference>
<dbReference type="InterPro" id="IPR013784">
    <property type="entry name" value="Carb-bd-like_fold"/>
</dbReference>
<evidence type="ECO:0000313" key="4">
    <source>
        <dbReference type="EMBL" id="AKF09546.1"/>
    </source>
</evidence>
<keyword evidence="3" id="KW-0732">Signal</keyword>
<keyword evidence="1 4" id="KW-0645">Protease</keyword>